<dbReference type="InterPro" id="IPR003593">
    <property type="entry name" value="AAA+_ATPase"/>
</dbReference>
<evidence type="ECO:0000256" key="3">
    <source>
        <dbReference type="ARBA" id="ARBA00022741"/>
    </source>
</evidence>
<dbReference type="Proteomes" id="UP001652432">
    <property type="component" value="Unassembled WGS sequence"/>
</dbReference>
<proteinExistence type="predicted"/>
<dbReference type="PROSITE" id="PS50893">
    <property type="entry name" value="ABC_TRANSPORTER_2"/>
    <property type="match status" value="2"/>
</dbReference>
<dbReference type="EMBL" id="JAOQKJ010000004">
    <property type="protein sequence ID" value="MCU6744137.1"/>
    <property type="molecule type" value="Genomic_DNA"/>
</dbReference>
<evidence type="ECO:0000256" key="2">
    <source>
        <dbReference type="ARBA" id="ARBA00022737"/>
    </source>
</evidence>
<evidence type="ECO:0000313" key="6">
    <source>
        <dbReference type="EMBL" id="MCU6744137.1"/>
    </source>
</evidence>
<sequence length="494" mass="55216">MKETLRLERIVKKFPGVVALDHVNLKLAAGEVLALAGENGAGKSTLIKIISGAYQADEGDIYFNGTKMGKYTPKEAIDKGIAVIYQELSYMQYMSIAENIFLGNLPKKKGCIDYKKLGENSRKVQEEVGLGHLDPFTKVQFLSTAEKQLLEIARAYARNANVLILDEPTSALNEEETKILFDIVRNLQKEGKSVIYISHKLDEIFEICTDIQIMRDGKKVYEGKMDSISKDQIISEMVGRNIDDMYPVSERTIGDKVIEIKNLNYKFLKDISLAVRQGEIVGLYGLMGSGCSETLEALFGARKADFEEYLIDGKEVQISSPADAIRAGLAYTPGERKTEGLILVQSVMENISTVTLKNYRKGPFLNLRKERTVADRWIETLNIKTPSPDTPVSSLSGGNQQKVILSKWLDNNPKLFLLNEPTKGIDVGAKVEIYKQIEDICKRKCGVLLVTSDLPELLGICDRVYILHEGVLVKEIDKNEMTKENVLKYALGEE</sequence>
<evidence type="ECO:0000256" key="1">
    <source>
        <dbReference type="ARBA" id="ARBA00022448"/>
    </source>
</evidence>
<dbReference type="InterPro" id="IPR017871">
    <property type="entry name" value="ABC_transporter-like_CS"/>
</dbReference>
<dbReference type="SUPFAM" id="SSF52540">
    <property type="entry name" value="P-loop containing nucleoside triphosphate hydrolases"/>
    <property type="match status" value="2"/>
</dbReference>
<evidence type="ECO:0000259" key="5">
    <source>
        <dbReference type="PROSITE" id="PS50893"/>
    </source>
</evidence>
<keyword evidence="3" id="KW-0547">Nucleotide-binding</keyword>
<comment type="caution">
    <text evidence="6">The sequence shown here is derived from an EMBL/GenBank/DDBJ whole genome shotgun (WGS) entry which is preliminary data.</text>
</comment>
<organism evidence="6 7">
    <name type="scientific">Suilimivivens aceti</name>
    <dbReference type="NCBI Taxonomy" id="2981774"/>
    <lineage>
        <taxon>Bacteria</taxon>
        <taxon>Bacillati</taxon>
        <taxon>Bacillota</taxon>
        <taxon>Clostridia</taxon>
        <taxon>Lachnospirales</taxon>
        <taxon>Lachnospiraceae</taxon>
        <taxon>Suilimivivens</taxon>
    </lineage>
</organism>
<keyword evidence="2" id="KW-0677">Repeat</keyword>
<dbReference type="CDD" id="cd03215">
    <property type="entry name" value="ABC_Carb_Monos_II"/>
    <property type="match status" value="1"/>
</dbReference>
<dbReference type="InterPro" id="IPR050107">
    <property type="entry name" value="ABC_carbohydrate_import_ATPase"/>
</dbReference>
<evidence type="ECO:0000256" key="4">
    <source>
        <dbReference type="ARBA" id="ARBA00022840"/>
    </source>
</evidence>
<reference evidence="6 7" key="1">
    <citation type="journal article" date="2021" name="ISME Commun">
        <title>Automated analysis of genomic sequences facilitates high-throughput and comprehensive description of bacteria.</title>
        <authorList>
            <person name="Hitch T.C.A."/>
        </authorList>
    </citation>
    <scope>NUCLEOTIDE SEQUENCE [LARGE SCALE GENOMIC DNA]</scope>
    <source>
        <strain evidence="6 7">Sanger_18</strain>
    </source>
</reference>
<feature type="domain" description="ABC transporter" evidence="5">
    <location>
        <begin position="248"/>
        <end position="494"/>
    </location>
</feature>
<dbReference type="SMART" id="SM00382">
    <property type="entry name" value="AAA"/>
    <property type="match status" value="2"/>
</dbReference>
<dbReference type="PANTHER" id="PTHR43790:SF9">
    <property type="entry name" value="GALACTOFURANOSE TRANSPORTER ATP-BINDING PROTEIN YTFR"/>
    <property type="match status" value="1"/>
</dbReference>
<dbReference type="InterPro" id="IPR027417">
    <property type="entry name" value="P-loop_NTPase"/>
</dbReference>
<dbReference type="RefSeq" id="WP_262574110.1">
    <property type="nucleotide sequence ID" value="NZ_JAOQKJ010000004.1"/>
</dbReference>
<accession>A0ABT2T1K0</accession>
<dbReference type="CDD" id="cd03216">
    <property type="entry name" value="ABC_Carb_Monos_I"/>
    <property type="match status" value="1"/>
</dbReference>
<dbReference type="PROSITE" id="PS00211">
    <property type="entry name" value="ABC_TRANSPORTER_1"/>
    <property type="match status" value="1"/>
</dbReference>
<feature type="domain" description="ABC transporter" evidence="5">
    <location>
        <begin position="5"/>
        <end position="241"/>
    </location>
</feature>
<protein>
    <submittedName>
        <fullName evidence="6">Sugar ABC transporter ATP-binding protein</fullName>
    </submittedName>
</protein>
<gene>
    <name evidence="6" type="ORF">OCV77_06450</name>
</gene>
<keyword evidence="4 6" id="KW-0067">ATP-binding</keyword>
<dbReference type="GO" id="GO:0005524">
    <property type="term" value="F:ATP binding"/>
    <property type="evidence" value="ECO:0007669"/>
    <property type="project" value="UniProtKB-KW"/>
</dbReference>
<dbReference type="PANTHER" id="PTHR43790">
    <property type="entry name" value="CARBOHYDRATE TRANSPORT ATP-BINDING PROTEIN MG119-RELATED"/>
    <property type="match status" value="1"/>
</dbReference>
<dbReference type="Gene3D" id="3.40.50.300">
    <property type="entry name" value="P-loop containing nucleotide triphosphate hydrolases"/>
    <property type="match status" value="2"/>
</dbReference>
<keyword evidence="1" id="KW-0813">Transport</keyword>
<dbReference type="InterPro" id="IPR003439">
    <property type="entry name" value="ABC_transporter-like_ATP-bd"/>
</dbReference>
<evidence type="ECO:0000313" key="7">
    <source>
        <dbReference type="Proteomes" id="UP001652432"/>
    </source>
</evidence>
<dbReference type="Pfam" id="PF00005">
    <property type="entry name" value="ABC_tran"/>
    <property type="match status" value="2"/>
</dbReference>
<keyword evidence="7" id="KW-1185">Reference proteome</keyword>
<name>A0ABT2T1K0_9FIRM</name>